<evidence type="ECO:0000313" key="2">
    <source>
        <dbReference type="Proteomes" id="UP000033556"/>
    </source>
</evidence>
<dbReference type="Proteomes" id="UP000033556">
    <property type="component" value="Unassembled WGS sequence"/>
</dbReference>
<gene>
    <name evidence="1" type="ORF">APHACPA_0663</name>
</gene>
<name>A0A0F3N1U3_RICAM</name>
<dbReference type="EMBL" id="LANR01000001">
    <property type="protein sequence ID" value="KJV61652.1"/>
    <property type="molecule type" value="Genomic_DNA"/>
</dbReference>
<comment type="caution">
    <text evidence="1">The sequence shown here is derived from an EMBL/GenBank/DDBJ whole genome shotgun (WGS) entry which is preliminary data.</text>
</comment>
<evidence type="ECO:0000313" key="1">
    <source>
        <dbReference type="EMBL" id="KJV61652.1"/>
    </source>
</evidence>
<accession>A0A0F3N1U3</accession>
<dbReference type="PATRIC" id="fig|1359164.3.peg.657"/>
<keyword evidence="2" id="KW-1185">Reference proteome</keyword>
<sequence>MGIHAGMTSCYITIIIKHFKNNENFNNIACMYRSNIV</sequence>
<organism evidence="1 2">
    <name type="scientific">Rickettsia amblyommatis str. Ac/Pa</name>
    <dbReference type="NCBI Taxonomy" id="1359164"/>
    <lineage>
        <taxon>Bacteria</taxon>
        <taxon>Pseudomonadati</taxon>
        <taxon>Pseudomonadota</taxon>
        <taxon>Alphaproteobacteria</taxon>
        <taxon>Rickettsiales</taxon>
        <taxon>Rickettsiaceae</taxon>
        <taxon>Rickettsieae</taxon>
        <taxon>Rickettsia</taxon>
        <taxon>spotted fever group</taxon>
    </lineage>
</organism>
<dbReference type="AlphaFoldDB" id="A0A0F3N1U3"/>
<proteinExistence type="predicted"/>
<protein>
    <submittedName>
        <fullName evidence="1">Uncharacterized protein</fullName>
    </submittedName>
</protein>
<reference evidence="1 2" key="1">
    <citation type="submission" date="2015-01" db="EMBL/GenBank/DDBJ databases">
        <title>Genome Sequencing of Rickettsiales.</title>
        <authorList>
            <person name="Daugherty S.C."/>
            <person name="Su Q."/>
            <person name="Abolude K."/>
            <person name="Beier-Sexton M."/>
            <person name="Carlyon J.A."/>
            <person name="Carter R."/>
            <person name="Day N.P."/>
            <person name="Dumler S.J."/>
            <person name="Dyachenko V."/>
            <person name="Godinez A."/>
            <person name="Kurtti T.J."/>
            <person name="Lichay M."/>
            <person name="Mullins K.E."/>
            <person name="Ott S."/>
            <person name="Pappas-Brown V."/>
            <person name="Paris D.H."/>
            <person name="Patel P."/>
            <person name="Richards A.L."/>
            <person name="Sadzewicz L."/>
            <person name="Sears K."/>
            <person name="Seidman D."/>
            <person name="Sengamalay N."/>
            <person name="Stenos J."/>
            <person name="Tallon L.J."/>
            <person name="Vincent G."/>
            <person name="Fraser C.M."/>
            <person name="Munderloh U."/>
            <person name="Dunning-Hotopp J.C."/>
        </authorList>
    </citation>
    <scope>NUCLEOTIDE SEQUENCE [LARGE SCALE GENOMIC DNA]</scope>
    <source>
        <strain evidence="1 2">Ac/Pa</strain>
    </source>
</reference>